<feature type="transmembrane region" description="Helical" evidence="5">
    <location>
        <begin position="86"/>
        <end position="108"/>
    </location>
</feature>
<gene>
    <name evidence="6" type="ORF">PDIGIT_LOCUS9525</name>
</gene>
<dbReference type="InterPro" id="IPR050475">
    <property type="entry name" value="Prenyltransferase_related"/>
</dbReference>
<keyword evidence="4 5" id="KW-0472">Membrane</keyword>
<keyword evidence="3 5" id="KW-1133">Transmembrane helix</keyword>
<protein>
    <submittedName>
        <fullName evidence="6">Uncharacterized protein</fullName>
    </submittedName>
</protein>
<comment type="caution">
    <text evidence="6">The sequence shown here is derived from an EMBL/GenBank/DDBJ whole genome shotgun (WGS) entry which is preliminary data.</text>
</comment>
<comment type="subcellular location">
    <subcellularLocation>
        <location evidence="1">Membrane</location>
        <topology evidence="1">Multi-pass membrane protein</topology>
    </subcellularLocation>
</comment>
<dbReference type="CDD" id="cd13965">
    <property type="entry name" value="PT_UbiA_3"/>
    <property type="match status" value="1"/>
</dbReference>
<evidence type="ECO:0000313" key="7">
    <source>
        <dbReference type="Proteomes" id="UP001152607"/>
    </source>
</evidence>
<proteinExistence type="predicted"/>
<evidence type="ECO:0000313" key="6">
    <source>
        <dbReference type="EMBL" id="CAI6336426.1"/>
    </source>
</evidence>
<reference evidence="6" key="1">
    <citation type="submission" date="2023-01" db="EMBL/GenBank/DDBJ databases">
        <authorList>
            <person name="Van Ghelder C."/>
            <person name="Rancurel C."/>
        </authorList>
    </citation>
    <scope>NUCLEOTIDE SEQUENCE</scope>
    <source>
        <strain evidence="6">CNCM I-4278</strain>
    </source>
</reference>
<accession>A0A9W4XSX9</accession>
<feature type="transmembrane region" description="Helical" evidence="5">
    <location>
        <begin position="217"/>
        <end position="235"/>
    </location>
</feature>
<keyword evidence="2 5" id="KW-0812">Transmembrane</keyword>
<evidence type="ECO:0000256" key="3">
    <source>
        <dbReference type="ARBA" id="ARBA00022989"/>
    </source>
</evidence>
<evidence type="ECO:0000256" key="1">
    <source>
        <dbReference type="ARBA" id="ARBA00004141"/>
    </source>
</evidence>
<dbReference type="OrthoDB" id="434972at2759"/>
<dbReference type="GO" id="GO:0016765">
    <property type="term" value="F:transferase activity, transferring alkyl or aryl (other than methyl) groups"/>
    <property type="evidence" value="ECO:0007669"/>
    <property type="project" value="InterPro"/>
</dbReference>
<dbReference type="EMBL" id="CAOQHR010000006">
    <property type="protein sequence ID" value="CAI6336426.1"/>
    <property type="molecule type" value="Genomic_DNA"/>
</dbReference>
<dbReference type="PANTHER" id="PTHR42723">
    <property type="entry name" value="CHLOROPHYLL SYNTHASE"/>
    <property type="match status" value="1"/>
</dbReference>
<dbReference type="GO" id="GO:0016020">
    <property type="term" value="C:membrane"/>
    <property type="evidence" value="ECO:0007669"/>
    <property type="project" value="UniProtKB-SubCell"/>
</dbReference>
<dbReference type="PANTHER" id="PTHR42723:SF1">
    <property type="entry name" value="CHLOROPHYLL SYNTHASE, CHLOROPLASTIC"/>
    <property type="match status" value="1"/>
</dbReference>
<evidence type="ECO:0000256" key="2">
    <source>
        <dbReference type="ARBA" id="ARBA00022692"/>
    </source>
</evidence>
<dbReference type="InterPro" id="IPR000537">
    <property type="entry name" value="UbiA_prenyltransferase"/>
</dbReference>
<dbReference type="Pfam" id="PF01040">
    <property type="entry name" value="UbiA"/>
    <property type="match status" value="1"/>
</dbReference>
<feature type="transmembrane region" description="Helical" evidence="5">
    <location>
        <begin position="186"/>
        <end position="205"/>
    </location>
</feature>
<evidence type="ECO:0000256" key="5">
    <source>
        <dbReference type="SAM" id="Phobius"/>
    </source>
</evidence>
<name>A0A9W4XSX9_9PLEO</name>
<organism evidence="6 7">
    <name type="scientific">Periconia digitata</name>
    <dbReference type="NCBI Taxonomy" id="1303443"/>
    <lineage>
        <taxon>Eukaryota</taxon>
        <taxon>Fungi</taxon>
        <taxon>Dikarya</taxon>
        <taxon>Ascomycota</taxon>
        <taxon>Pezizomycotina</taxon>
        <taxon>Dothideomycetes</taxon>
        <taxon>Pleosporomycetidae</taxon>
        <taxon>Pleosporales</taxon>
        <taxon>Massarineae</taxon>
        <taxon>Periconiaceae</taxon>
        <taxon>Periconia</taxon>
    </lineage>
</organism>
<feature type="transmembrane region" description="Helical" evidence="5">
    <location>
        <begin position="47"/>
        <end position="74"/>
    </location>
</feature>
<dbReference type="Proteomes" id="UP001152607">
    <property type="component" value="Unassembled WGS sequence"/>
</dbReference>
<keyword evidence="7" id="KW-1185">Reference proteome</keyword>
<evidence type="ECO:0000256" key="4">
    <source>
        <dbReference type="ARBA" id="ARBA00023136"/>
    </source>
</evidence>
<sequence length="236" mass="25921">MWLLTLQFCIQNQRHPSSAEEDAKNKPWRPISSGRITPSTATDLLTVVFLVTSLISYSLGVFPHYAVFTYLAVYHNDFGGSDAHGVIRNALNAAGFVCFFSGALKVVIGAGNPLSPMVHQWIGFFALALLTTIHAQDFRDVEGDELRERSTITTLVGESSARWILSVMTVFWSLFLPRWIGVEFCGGTIVAGSGCSVALMTVKGLGQRNAWLDSVMYRAYNVWLLGLCLLPLGLLT</sequence>
<dbReference type="AlphaFoldDB" id="A0A9W4XSX9"/>